<keyword evidence="3" id="KW-1185">Reference proteome</keyword>
<dbReference type="Pfam" id="PF18754">
    <property type="entry name" value="Nmad3"/>
    <property type="match status" value="1"/>
</dbReference>
<evidence type="ECO:0000259" key="1">
    <source>
        <dbReference type="Pfam" id="PF18754"/>
    </source>
</evidence>
<dbReference type="OrthoDB" id="9772090at2"/>
<evidence type="ECO:0000313" key="2">
    <source>
        <dbReference type="EMBL" id="CAA0079299.1"/>
    </source>
</evidence>
<gene>
    <name evidence="2" type="ORF">OPDIPICF_00091</name>
</gene>
<sequence>MKLILSRKGFDSSAGGIPSPILPDGRMRALPIPDATSPIRFDDLTVTSDAHGKLPMAQSLRQLGAKPEVIVSPVHLDPDIIADDLLRQPDWQPLFGQSGAAQGHLQKQNVGAGDLLLFFGLFQHTEMTENGLRFRRDSSPVHVLWGWMQIGQIHRVDALTADELPWARYHPHFYLNDVSNNTLYVASPQLNIDGVNRALPGAGYFPGFRSELQLTAADAPSVTHWQLPVGFYPSPGKPAMTYHGNLERWHQLQHACRLRCASRGQEFVLDLDHYPELFDWLATLLQNNAAQ</sequence>
<protein>
    <recommendedName>
        <fullName evidence="1">Nucleotide modification associated domain-containing protein</fullName>
    </recommendedName>
</protein>
<proteinExistence type="predicted"/>
<dbReference type="Proteomes" id="UP000441399">
    <property type="component" value="Unassembled WGS sequence"/>
</dbReference>
<evidence type="ECO:0000313" key="3">
    <source>
        <dbReference type="Proteomes" id="UP000441399"/>
    </source>
</evidence>
<organism evidence="2 3">
    <name type="scientific">BD1-7 clade bacterium</name>
    <dbReference type="NCBI Taxonomy" id="2029982"/>
    <lineage>
        <taxon>Bacteria</taxon>
        <taxon>Pseudomonadati</taxon>
        <taxon>Pseudomonadota</taxon>
        <taxon>Gammaproteobacteria</taxon>
        <taxon>Cellvibrionales</taxon>
        <taxon>Spongiibacteraceae</taxon>
        <taxon>BD1-7 clade</taxon>
    </lineage>
</organism>
<dbReference type="AlphaFoldDB" id="A0A5S9MSU8"/>
<accession>A0A5S9MSU8</accession>
<dbReference type="InterPro" id="IPR041135">
    <property type="entry name" value="Nmad3"/>
</dbReference>
<feature type="domain" description="Nucleotide modification associated" evidence="1">
    <location>
        <begin position="2"/>
        <end position="270"/>
    </location>
</feature>
<reference evidence="2 3" key="1">
    <citation type="submission" date="2019-11" db="EMBL/GenBank/DDBJ databases">
        <authorList>
            <person name="Holert J."/>
        </authorList>
    </citation>
    <scope>NUCLEOTIDE SEQUENCE [LARGE SCALE GENOMIC DNA]</scope>
    <source>
        <strain evidence="2">SB11_3</strain>
    </source>
</reference>
<dbReference type="EMBL" id="CACSIO010000001">
    <property type="protein sequence ID" value="CAA0079299.1"/>
    <property type="molecule type" value="Genomic_DNA"/>
</dbReference>
<name>A0A5S9MSU8_9GAMM</name>